<protein>
    <submittedName>
        <fullName evidence="1">Protein MSN5</fullName>
    </submittedName>
</protein>
<evidence type="ECO:0000313" key="2">
    <source>
        <dbReference type="Proteomes" id="UP001219518"/>
    </source>
</evidence>
<name>A0AAE1L7G1_9NEOP</name>
<proteinExistence type="predicted"/>
<evidence type="ECO:0000313" key="1">
    <source>
        <dbReference type="EMBL" id="KAK3909501.1"/>
    </source>
</evidence>
<accession>A0AAE1L7G1</accession>
<sequence length="190" mass="22016">MSKTNMEKIQKAENACIRFVTSATRFEHISPYYVQLGLLKYNERQMLAVATITRKIIKSNTPLYLSGNFSFSRRHENMLTIPIHRTTKYSNSFCISAIRLFNTYNLHTYINDTNHFRLKNMLRSSIVPIALSPRIGLDYCVGNRHDRNNVVEKIVGQSYAVPSASLYIWLIPEWEGVNVQALRIDIELNE</sequence>
<keyword evidence="2" id="KW-1185">Reference proteome</keyword>
<dbReference type="Proteomes" id="UP001219518">
    <property type="component" value="Unassembled WGS sequence"/>
</dbReference>
<dbReference type="EMBL" id="JAHWGI010000101">
    <property type="protein sequence ID" value="KAK3909501.1"/>
    <property type="molecule type" value="Genomic_DNA"/>
</dbReference>
<gene>
    <name evidence="1" type="ORF">KUF71_003933</name>
</gene>
<organism evidence="1 2">
    <name type="scientific">Frankliniella fusca</name>
    <dbReference type="NCBI Taxonomy" id="407009"/>
    <lineage>
        <taxon>Eukaryota</taxon>
        <taxon>Metazoa</taxon>
        <taxon>Ecdysozoa</taxon>
        <taxon>Arthropoda</taxon>
        <taxon>Hexapoda</taxon>
        <taxon>Insecta</taxon>
        <taxon>Pterygota</taxon>
        <taxon>Neoptera</taxon>
        <taxon>Paraneoptera</taxon>
        <taxon>Thysanoptera</taxon>
        <taxon>Terebrantia</taxon>
        <taxon>Thripoidea</taxon>
        <taxon>Thripidae</taxon>
        <taxon>Frankliniella</taxon>
    </lineage>
</organism>
<reference evidence="1" key="2">
    <citation type="journal article" date="2023" name="BMC Genomics">
        <title>Pest status, molecular evolution, and epigenetic factors derived from the genome assembly of Frankliniella fusca, a thysanopteran phytovirus vector.</title>
        <authorList>
            <person name="Catto M.A."/>
            <person name="Labadie P.E."/>
            <person name="Jacobson A.L."/>
            <person name="Kennedy G.G."/>
            <person name="Srinivasan R."/>
            <person name="Hunt B.G."/>
        </authorList>
    </citation>
    <scope>NUCLEOTIDE SEQUENCE</scope>
    <source>
        <strain evidence="1">PL_HMW_Pooled</strain>
    </source>
</reference>
<reference evidence="1" key="1">
    <citation type="submission" date="2021-07" db="EMBL/GenBank/DDBJ databases">
        <authorList>
            <person name="Catto M.A."/>
            <person name="Jacobson A."/>
            <person name="Kennedy G."/>
            <person name="Labadie P."/>
            <person name="Hunt B.G."/>
            <person name="Srinivasan R."/>
        </authorList>
    </citation>
    <scope>NUCLEOTIDE SEQUENCE</scope>
    <source>
        <strain evidence="1">PL_HMW_Pooled</strain>
        <tissue evidence="1">Head</tissue>
    </source>
</reference>
<dbReference type="AlphaFoldDB" id="A0AAE1L7G1"/>
<comment type="caution">
    <text evidence="1">The sequence shown here is derived from an EMBL/GenBank/DDBJ whole genome shotgun (WGS) entry which is preliminary data.</text>
</comment>